<evidence type="ECO:0000313" key="1">
    <source>
        <dbReference type="EMBL" id="KRY95349.1"/>
    </source>
</evidence>
<comment type="caution">
    <text evidence="1">The sequence shown here is derived from an EMBL/GenBank/DDBJ whole genome shotgun (WGS) entry which is preliminary data.</text>
</comment>
<organism evidence="1 2">
    <name type="scientific">Trichinella pseudospiralis</name>
    <name type="common">Parasitic roundworm</name>
    <dbReference type="NCBI Taxonomy" id="6337"/>
    <lineage>
        <taxon>Eukaryota</taxon>
        <taxon>Metazoa</taxon>
        <taxon>Ecdysozoa</taxon>
        <taxon>Nematoda</taxon>
        <taxon>Enoplea</taxon>
        <taxon>Dorylaimia</taxon>
        <taxon>Trichinellida</taxon>
        <taxon>Trichinellidae</taxon>
        <taxon>Trichinella</taxon>
    </lineage>
</organism>
<dbReference type="EMBL" id="JYDV01004505">
    <property type="protein sequence ID" value="KRY95349.1"/>
    <property type="molecule type" value="Genomic_DNA"/>
</dbReference>
<dbReference type="AlphaFoldDB" id="A0A0V1GB41"/>
<sequence>MSIFVKKAFSRNFGNFLNYRLACFRKLPSSWGINGCESWHCLC</sequence>
<proteinExistence type="predicted"/>
<accession>A0A0V1GB41</accession>
<dbReference type="Proteomes" id="UP000054826">
    <property type="component" value="Unassembled WGS sequence"/>
</dbReference>
<reference evidence="1 2" key="1">
    <citation type="submission" date="2015-01" db="EMBL/GenBank/DDBJ databases">
        <title>Evolution of Trichinella species and genotypes.</title>
        <authorList>
            <person name="Korhonen P.K."/>
            <person name="Edoardo P."/>
            <person name="Giuseppe L.R."/>
            <person name="Gasser R.B."/>
        </authorList>
    </citation>
    <scope>NUCLEOTIDE SEQUENCE [LARGE SCALE GENOMIC DNA]</scope>
    <source>
        <strain evidence="1">ISS176</strain>
    </source>
</reference>
<protein>
    <submittedName>
        <fullName evidence="1">Uncharacterized protein</fullName>
    </submittedName>
</protein>
<gene>
    <name evidence="1" type="ORF">T4C_9721</name>
</gene>
<evidence type="ECO:0000313" key="2">
    <source>
        <dbReference type="Proteomes" id="UP000054826"/>
    </source>
</evidence>
<name>A0A0V1GB41_TRIPS</name>